<dbReference type="SUPFAM" id="SSF103473">
    <property type="entry name" value="MFS general substrate transporter"/>
    <property type="match status" value="1"/>
</dbReference>
<evidence type="ECO:0000313" key="6">
    <source>
        <dbReference type="EMBL" id="HHV66590.1"/>
    </source>
</evidence>
<feature type="domain" description="Major facilitator superfamily (MFS) profile" evidence="5">
    <location>
        <begin position="21"/>
        <end position="83"/>
    </location>
</feature>
<evidence type="ECO:0000256" key="1">
    <source>
        <dbReference type="ARBA" id="ARBA00022692"/>
    </source>
</evidence>
<evidence type="ECO:0000259" key="5">
    <source>
        <dbReference type="PROSITE" id="PS50850"/>
    </source>
</evidence>
<comment type="caution">
    <text evidence="6">The sequence shown here is derived from an EMBL/GenBank/DDBJ whole genome shotgun (WGS) entry which is preliminary data.</text>
</comment>
<dbReference type="PANTHER" id="PTHR43129">
    <property type="entry name" value="FOSMIDOMYCIN RESISTANCE PROTEIN"/>
    <property type="match status" value="1"/>
</dbReference>
<name>A0A7V6TY70_9HYPH</name>
<dbReference type="Proteomes" id="UP000551563">
    <property type="component" value="Unassembled WGS sequence"/>
</dbReference>
<dbReference type="PANTHER" id="PTHR43129:SF1">
    <property type="entry name" value="FOSMIDOMYCIN RESISTANCE PROTEIN"/>
    <property type="match status" value="1"/>
</dbReference>
<gene>
    <name evidence="6" type="ORF">GXX48_02940</name>
</gene>
<organism evidence="6 7">
    <name type="scientific">Brucella intermedia</name>
    <dbReference type="NCBI Taxonomy" id="94625"/>
    <lineage>
        <taxon>Bacteria</taxon>
        <taxon>Pseudomonadati</taxon>
        <taxon>Pseudomonadota</taxon>
        <taxon>Alphaproteobacteria</taxon>
        <taxon>Hyphomicrobiales</taxon>
        <taxon>Brucellaceae</taxon>
        <taxon>Brucella/Ochrobactrum group</taxon>
        <taxon>Brucella</taxon>
    </lineage>
</organism>
<sequence length="83" mass="9160">MSMSAAQQPSNSGADNTVLAIILATSMGHFLNDMMQSLLPAIYPMLKDNYSLSFWQIGLLTFTFQMTASILQPLVGIYTDRKP</sequence>
<reference evidence="6 7" key="1">
    <citation type="journal article" date="2020" name="Biotechnol. Biofuels">
        <title>New insights from the biogas microbiome by comprehensive genome-resolved metagenomics of nearly 1600 species originating from multiple anaerobic digesters.</title>
        <authorList>
            <person name="Campanaro S."/>
            <person name="Treu L."/>
            <person name="Rodriguez-R L.M."/>
            <person name="Kovalovszki A."/>
            <person name="Ziels R.M."/>
            <person name="Maus I."/>
            <person name="Zhu X."/>
            <person name="Kougias P.G."/>
            <person name="Basile A."/>
            <person name="Luo G."/>
            <person name="Schluter A."/>
            <person name="Konstantinidis K.T."/>
            <person name="Angelidaki I."/>
        </authorList>
    </citation>
    <scope>NUCLEOTIDE SEQUENCE [LARGE SCALE GENOMIC DNA]</scope>
    <source>
        <strain evidence="6">AS04akNAM_66</strain>
    </source>
</reference>
<dbReference type="InterPro" id="IPR020846">
    <property type="entry name" value="MFS_dom"/>
</dbReference>
<keyword evidence="1 4" id="KW-0812">Transmembrane</keyword>
<dbReference type="Gene3D" id="1.20.1250.20">
    <property type="entry name" value="MFS general substrate transporter like domains"/>
    <property type="match status" value="1"/>
</dbReference>
<evidence type="ECO:0000256" key="4">
    <source>
        <dbReference type="SAM" id="Phobius"/>
    </source>
</evidence>
<evidence type="ECO:0000256" key="3">
    <source>
        <dbReference type="ARBA" id="ARBA00023136"/>
    </source>
</evidence>
<feature type="transmembrane region" description="Helical" evidence="4">
    <location>
        <begin position="52"/>
        <end position="78"/>
    </location>
</feature>
<keyword evidence="3 4" id="KW-0472">Membrane</keyword>
<evidence type="ECO:0000256" key="2">
    <source>
        <dbReference type="ARBA" id="ARBA00022989"/>
    </source>
</evidence>
<feature type="transmembrane region" description="Helical" evidence="4">
    <location>
        <begin position="12"/>
        <end position="32"/>
    </location>
</feature>
<proteinExistence type="predicted"/>
<dbReference type="EMBL" id="DUMN01000099">
    <property type="protein sequence ID" value="HHV66590.1"/>
    <property type="molecule type" value="Genomic_DNA"/>
</dbReference>
<dbReference type="InterPro" id="IPR036259">
    <property type="entry name" value="MFS_trans_sf"/>
</dbReference>
<dbReference type="PROSITE" id="PS50850">
    <property type="entry name" value="MFS"/>
    <property type="match status" value="1"/>
</dbReference>
<keyword evidence="2 4" id="KW-1133">Transmembrane helix</keyword>
<dbReference type="GO" id="GO:0022857">
    <property type="term" value="F:transmembrane transporter activity"/>
    <property type="evidence" value="ECO:0007669"/>
    <property type="project" value="InterPro"/>
</dbReference>
<evidence type="ECO:0000313" key="7">
    <source>
        <dbReference type="Proteomes" id="UP000551563"/>
    </source>
</evidence>
<dbReference type="GO" id="GO:0005886">
    <property type="term" value="C:plasma membrane"/>
    <property type="evidence" value="ECO:0007669"/>
    <property type="project" value="TreeGrafter"/>
</dbReference>
<dbReference type="AlphaFoldDB" id="A0A7V6TY70"/>
<accession>A0A7V6TY70</accession>
<feature type="non-terminal residue" evidence="6">
    <location>
        <position position="83"/>
    </location>
</feature>
<protein>
    <submittedName>
        <fullName evidence="6">MFS transporter</fullName>
    </submittedName>
</protein>